<keyword evidence="1" id="KW-1185">Reference proteome</keyword>
<dbReference type="InterPro" id="IPR008974">
    <property type="entry name" value="TRAF-like"/>
</dbReference>
<accession>A0A183CR04</accession>
<dbReference type="Gene3D" id="2.60.210.10">
    <property type="entry name" value="Apoptosis, Tumor Necrosis Factor Receptor Associated Protein 2, Chain A"/>
    <property type="match status" value="1"/>
</dbReference>
<evidence type="ECO:0000313" key="2">
    <source>
        <dbReference type="WBParaSite" id="GPLIN_001531200"/>
    </source>
</evidence>
<dbReference type="SUPFAM" id="SSF49599">
    <property type="entry name" value="TRAF domain-like"/>
    <property type="match status" value="1"/>
</dbReference>
<proteinExistence type="predicted"/>
<reference evidence="1" key="1">
    <citation type="submission" date="2014-05" db="EMBL/GenBank/DDBJ databases">
        <title>The genome and life-stage specific transcriptomes of Globodera pallida elucidate key aspects of plant parasitism by a cyst nematode.</title>
        <authorList>
            <person name="Cotton J.A."/>
            <person name="Lilley C.J."/>
            <person name="Jones L.M."/>
            <person name="Kikuchi T."/>
            <person name="Reid A.J."/>
            <person name="Thorpe P."/>
            <person name="Tsai I.J."/>
            <person name="Beasley H."/>
            <person name="Blok V."/>
            <person name="Cock P.J.A."/>
            <person name="Van den Akker S.E."/>
            <person name="Holroyd N."/>
            <person name="Hunt M."/>
            <person name="Mantelin S."/>
            <person name="Naghra H."/>
            <person name="Pain A."/>
            <person name="Palomares-Rius J.E."/>
            <person name="Zarowiecki M."/>
            <person name="Berriman M."/>
            <person name="Jones J.T."/>
            <person name="Urwin P.E."/>
        </authorList>
    </citation>
    <scope>NUCLEOTIDE SEQUENCE [LARGE SCALE GENOMIC DNA]</scope>
    <source>
        <strain evidence="1">Lindley</strain>
    </source>
</reference>
<name>A0A183CR04_GLOPA</name>
<evidence type="ECO:0000313" key="1">
    <source>
        <dbReference type="Proteomes" id="UP000050741"/>
    </source>
</evidence>
<organism evidence="1 2">
    <name type="scientific">Globodera pallida</name>
    <name type="common">Potato cyst nematode worm</name>
    <name type="synonym">Heterodera pallida</name>
    <dbReference type="NCBI Taxonomy" id="36090"/>
    <lineage>
        <taxon>Eukaryota</taxon>
        <taxon>Metazoa</taxon>
        <taxon>Ecdysozoa</taxon>
        <taxon>Nematoda</taxon>
        <taxon>Chromadorea</taxon>
        <taxon>Rhabditida</taxon>
        <taxon>Tylenchina</taxon>
        <taxon>Tylenchomorpha</taxon>
        <taxon>Tylenchoidea</taxon>
        <taxon>Heteroderidae</taxon>
        <taxon>Heteroderinae</taxon>
        <taxon>Globodera</taxon>
    </lineage>
</organism>
<protein>
    <submittedName>
        <fullName evidence="2">VWFD domain-containing protein</fullName>
    </submittedName>
</protein>
<sequence length="158" mass="17361">MSYFNAFAKRRAPPRFGQPISWGPRSSCTVNINGLPWQIMITGCECAGTAANPTCIDIGLRCLGDKTDMAWSCRAAAQFSIVSCKKSGECLLKRGELDSFDVYTANCVSSNDHFCAYTVEELMDPKNGLYDEKADTVTFKAEIVVEEPIGLAYVCFIN</sequence>
<reference evidence="2" key="2">
    <citation type="submission" date="2016-06" db="UniProtKB">
        <authorList>
            <consortium name="WormBaseParasite"/>
        </authorList>
    </citation>
    <scope>IDENTIFICATION</scope>
</reference>
<dbReference type="AlphaFoldDB" id="A0A183CR04"/>
<dbReference type="WBParaSite" id="GPLIN_001531200">
    <property type="protein sequence ID" value="GPLIN_001531200"/>
    <property type="gene ID" value="GPLIN_001531200"/>
</dbReference>
<dbReference type="Proteomes" id="UP000050741">
    <property type="component" value="Unassembled WGS sequence"/>
</dbReference>